<sequence>MRTWIAISLVLVTLAACGYTQKHHAVVEKRHGESLAALPATRQDRATGGAAKQPPDEELRARVTELLRQLASDSYKDRVNAYTRLQELIDRNWDSLVVERLLKARESTSDPEVKEQLG</sequence>
<organism evidence="1">
    <name type="scientific">marine sediment metagenome</name>
    <dbReference type="NCBI Taxonomy" id="412755"/>
    <lineage>
        <taxon>unclassified sequences</taxon>
        <taxon>metagenomes</taxon>
        <taxon>ecological metagenomes</taxon>
    </lineage>
</organism>
<dbReference type="EMBL" id="BARS01035027">
    <property type="protein sequence ID" value="GAG14789.1"/>
    <property type="molecule type" value="Genomic_DNA"/>
</dbReference>
<protein>
    <submittedName>
        <fullName evidence="1">Uncharacterized protein</fullName>
    </submittedName>
</protein>
<proteinExistence type="predicted"/>
<accession>X0V9F4</accession>
<gene>
    <name evidence="1" type="ORF">S01H1_54033</name>
</gene>
<comment type="caution">
    <text evidence="1">The sequence shown here is derived from an EMBL/GenBank/DDBJ whole genome shotgun (WGS) entry which is preliminary data.</text>
</comment>
<dbReference type="PROSITE" id="PS51257">
    <property type="entry name" value="PROKAR_LIPOPROTEIN"/>
    <property type="match status" value="1"/>
</dbReference>
<dbReference type="AlphaFoldDB" id="X0V9F4"/>
<name>X0V9F4_9ZZZZ</name>
<feature type="non-terminal residue" evidence="1">
    <location>
        <position position="118"/>
    </location>
</feature>
<evidence type="ECO:0000313" key="1">
    <source>
        <dbReference type="EMBL" id="GAG14789.1"/>
    </source>
</evidence>
<reference evidence="1" key="1">
    <citation type="journal article" date="2014" name="Front. Microbiol.">
        <title>High frequency of phylogenetically diverse reductive dehalogenase-homologous genes in deep subseafloor sedimentary metagenomes.</title>
        <authorList>
            <person name="Kawai M."/>
            <person name="Futagami T."/>
            <person name="Toyoda A."/>
            <person name="Takaki Y."/>
            <person name="Nishi S."/>
            <person name="Hori S."/>
            <person name="Arai W."/>
            <person name="Tsubouchi T."/>
            <person name="Morono Y."/>
            <person name="Uchiyama I."/>
            <person name="Ito T."/>
            <person name="Fujiyama A."/>
            <person name="Inagaki F."/>
            <person name="Takami H."/>
        </authorList>
    </citation>
    <scope>NUCLEOTIDE SEQUENCE</scope>
    <source>
        <strain evidence="1">Expedition CK06-06</strain>
    </source>
</reference>